<sequence>MTNTQYPVNFSHIGLSFPDLDKAVKFYADVMGWYLVMAPSTVKEDDSAIGEMSKAVFGEGWHSYRIAHMLTGDGIGIEMFQFEGNQDPDDNFKFWETGIFHYGVQDPDIEGLIAKIVAHGGKQRMPVKTYYPGKKPYKMVYMEDPFGNLVEIYTHPYALTYAQGAY</sequence>
<proteinExistence type="predicted"/>
<dbReference type="EMBL" id="CP117884">
    <property type="protein sequence ID" value="WDF82777.1"/>
    <property type="molecule type" value="Genomic_DNA"/>
</dbReference>
<dbReference type="Proteomes" id="UP001220377">
    <property type="component" value="Chromosome"/>
</dbReference>
<dbReference type="PANTHER" id="PTHR43048:SF6">
    <property type="entry name" value="BLR8189 PROTEIN"/>
    <property type="match status" value="1"/>
</dbReference>
<dbReference type="InterPro" id="IPR004360">
    <property type="entry name" value="Glyas_Fos-R_dOase_dom"/>
</dbReference>
<gene>
    <name evidence="3" type="ORF">PQ472_00625</name>
</gene>
<dbReference type="NCBIfam" id="TIGR03645">
    <property type="entry name" value="glyox_marine"/>
    <property type="match status" value="1"/>
</dbReference>
<accession>A0ABY7WUX7</accession>
<evidence type="ECO:0000313" key="3">
    <source>
        <dbReference type="EMBL" id="WDF82777.1"/>
    </source>
</evidence>
<dbReference type="PANTHER" id="PTHR43048">
    <property type="entry name" value="METHYLMALONYL-COA EPIMERASE"/>
    <property type="match status" value="1"/>
</dbReference>
<dbReference type="Gene3D" id="3.10.180.10">
    <property type="entry name" value="2,3-Dihydroxybiphenyl 1,2-Dioxygenase, domain 1"/>
    <property type="match status" value="1"/>
</dbReference>
<keyword evidence="3" id="KW-0456">Lyase</keyword>
<keyword evidence="4" id="KW-1185">Reference proteome</keyword>
<protein>
    <submittedName>
        <fullName evidence="3">Lactoylglutathione lyase family protein</fullName>
    </submittedName>
</protein>
<dbReference type="Pfam" id="PF00903">
    <property type="entry name" value="Glyoxalase"/>
    <property type="match status" value="1"/>
</dbReference>
<reference evidence="3 4" key="1">
    <citation type="submission" date="2023-02" db="EMBL/GenBank/DDBJ databases">
        <title>Genome sequence of Lacticaseibacillus sp. KACC 23028.</title>
        <authorList>
            <person name="Kim S."/>
            <person name="Heo J."/>
            <person name="Kwon S.-W."/>
        </authorList>
    </citation>
    <scope>NUCLEOTIDE SEQUENCE [LARGE SCALE GENOMIC DNA]</scope>
    <source>
        <strain evidence="3 4">KACC 23028</strain>
    </source>
</reference>
<dbReference type="InterPro" id="IPR051785">
    <property type="entry name" value="MMCE/EMCE_epimerase"/>
</dbReference>
<feature type="domain" description="VOC" evidence="2">
    <location>
        <begin position="9"/>
        <end position="155"/>
    </location>
</feature>
<evidence type="ECO:0000313" key="4">
    <source>
        <dbReference type="Proteomes" id="UP001220377"/>
    </source>
</evidence>
<dbReference type="GO" id="GO:0016829">
    <property type="term" value="F:lyase activity"/>
    <property type="evidence" value="ECO:0007669"/>
    <property type="project" value="UniProtKB-KW"/>
</dbReference>
<name>A0ABY7WUX7_9LACO</name>
<dbReference type="PROSITE" id="PS51819">
    <property type="entry name" value="VOC"/>
    <property type="match status" value="1"/>
</dbReference>
<evidence type="ECO:0000259" key="2">
    <source>
        <dbReference type="PROSITE" id="PS51819"/>
    </source>
</evidence>
<dbReference type="SUPFAM" id="SSF54593">
    <property type="entry name" value="Glyoxalase/Bleomycin resistance protein/Dihydroxybiphenyl dioxygenase"/>
    <property type="match status" value="1"/>
</dbReference>
<dbReference type="InterPro" id="IPR029068">
    <property type="entry name" value="Glyas_Bleomycin-R_OHBP_Dase"/>
</dbReference>
<dbReference type="CDD" id="cd16361">
    <property type="entry name" value="VOC_ShValD_like"/>
    <property type="match status" value="1"/>
</dbReference>
<dbReference type="RefSeq" id="WP_274260473.1">
    <property type="nucleotide sequence ID" value="NZ_CP117884.1"/>
</dbReference>
<dbReference type="InterPro" id="IPR037523">
    <property type="entry name" value="VOC_core"/>
</dbReference>
<keyword evidence="1" id="KW-0479">Metal-binding</keyword>
<organism evidence="3 4">
    <name type="scientific">Lacticaseibacillus pabuli</name>
    <dbReference type="NCBI Taxonomy" id="3025672"/>
    <lineage>
        <taxon>Bacteria</taxon>
        <taxon>Bacillati</taxon>
        <taxon>Bacillota</taxon>
        <taxon>Bacilli</taxon>
        <taxon>Lactobacillales</taxon>
        <taxon>Lactobacillaceae</taxon>
        <taxon>Lacticaseibacillus</taxon>
    </lineage>
</organism>
<dbReference type="InterPro" id="IPR019883">
    <property type="entry name" value="Lactoylglutathione_lyase"/>
</dbReference>
<evidence type="ECO:0000256" key="1">
    <source>
        <dbReference type="ARBA" id="ARBA00022723"/>
    </source>
</evidence>